<name>A0AAD6D6G1_9EURO</name>
<dbReference type="EMBL" id="JAQIZZ010000002">
    <property type="protein sequence ID" value="KAJ5553493.1"/>
    <property type="molecule type" value="Genomic_DNA"/>
</dbReference>
<reference evidence="3 4" key="1">
    <citation type="journal article" date="2023" name="IMA Fungus">
        <title>Comparative genomic study of the Penicillium genus elucidates a diverse pangenome and 15 lateral gene transfer events.</title>
        <authorList>
            <person name="Petersen C."/>
            <person name="Sorensen T."/>
            <person name="Nielsen M.R."/>
            <person name="Sondergaard T.E."/>
            <person name="Sorensen J.L."/>
            <person name="Fitzpatrick D.A."/>
            <person name="Frisvad J.C."/>
            <person name="Nielsen K.L."/>
        </authorList>
    </citation>
    <scope>NUCLEOTIDE SEQUENCE [LARGE SCALE GENOMIC DNA]</scope>
    <source>
        <strain evidence="3 4">IBT 35679</strain>
    </source>
</reference>
<organism evidence="3 4">
    <name type="scientific">Penicillium frequentans</name>
    <dbReference type="NCBI Taxonomy" id="3151616"/>
    <lineage>
        <taxon>Eukaryota</taxon>
        <taxon>Fungi</taxon>
        <taxon>Dikarya</taxon>
        <taxon>Ascomycota</taxon>
        <taxon>Pezizomycotina</taxon>
        <taxon>Eurotiomycetes</taxon>
        <taxon>Eurotiomycetidae</taxon>
        <taxon>Eurotiales</taxon>
        <taxon>Aspergillaceae</taxon>
        <taxon>Penicillium</taxon>
    </lineage>
</organism>
<feature type="signal peptide" evidence="2">
    <location>
        <begin position="1"/>
        <end position="16"/>
    </location>
</feature>
<gene>
    <name evidence="3" type="ORF">N7494_002871</name>
</gene>
<feature type="compositionally biased region" description="Polar residues" evidence="1">
    <location>
        <begin position="19"/>
        <end position="39"/>
    </location>
</feature>
<comment type="caution">
    <text evidence="3">The sequence shown here is derived from an EMBL/GenBank/DDBJ whole genome shotgun (WGS) entry which is preliminary data.</text>
</comment>
<keyword evidence="2" id="KW-0732">Signal</keyword>
<evidence type="ECO:0000313" key="3">
    <source>
        <dbReference type="EMBL" id="KAJ5553493.1"/>
    </source>
</evidence>
<evidence type="ECO:0000256" key="1">
    <source>
        <dbReference type="SAM" id="MobiDB-lite"/>
    </source>
</evidence>
<accession>A0AAD6D6G1</accession>
<evidence type="ECO:0000313" key="4">
    <source>
        <dbReference type="Proteomes" id="UP001220324"/>
    </source>
</evidence>
<proteinExistence type="predicted"/>
<sequence length="98" mass="10679">MRFILSIVLLSAGAIAIPTSNPSETLPTTGNSFSHSSNPIKPLGVPSMNKYLHPDMKIMHDEMDSDRTFRGADDYEKLVAFCEAGFTSGCRAAIETKE</sequence>
<evidence type="ECO:0000256" key="2">
    <source>
        <dbReference type="SAM" id="SignalP"/>
    </source>
</evidence>
<protein>
    <submittedName>
        <fullName evidence="3">Uncharacterized protein</fullName>
    </submittedName>
</protein>
<dbReference type="AlphaFoldDB" id="A0AAD6D6G1"/>
<keyword evidence="4" id="KW-1185">Reference proteome</keyword>
<dbReference type="Proteomes" id="UP001220324">
    <property type="component" value="Unassembled WGS sequence"/>
</dbReference>
<feature type="region of interest" description="Disordered" evidence="1">
    <location>
        <begin position="19"/>
        <end position="41"/>
    </location>
</feature>
<feature type="chain" id="PRO_5041959719" evidence="2">
    <location>
        <begin position="17"/>
        <end position="98"/>
    </location>
</feature>